<evidence type="ECO:0000256" key="3">
    <source>
        <dbReference type="ARBA" id="ARBA00022618"/>
    </source>
</evidence>
<evidence type="ECO:0000313" key="9">
    <source>
        <dbReference type="EMBL" id="WOC13747.1"/>
    </source>
</evidence>
<keyword evidence="7" id="KW-0131">Cell cycle</keyword>
<evidence type="ECO:0000259" key="8">
    <source>
        <dbReference type="PROSITE" id="PS51779"/>
    </source>
</evidence>
<keyword evidence="2" id="KW-1003">Cell membrane</keyword>
<dbReference type="PANTHER" id="PTHR37820">
    <property type="entry name" value="CELL DIVISION PROTEIN DIVIB"/>
    <property type="match status" value="1"/>
</dbReference>
<dbReference type="InterPro" id="IPR050487">
    <property type="entry name" value="FtsQ_DivIB"/>
</dbReference>
<dbReference type="InterPro" id="IPR005548">
    <property type="entry name" value="Cell_div_FtsQ/DivIB_C"/>
</dbReference>
<accession>A0AA97CYN2</accession>
<dbReference type="Pfam" id="PF08478">
    <property type="entry name" value="POTRA_1"/>
    <property type="match status" value="1"/>
</dbReference>
<dbReference type="InterPro" id="IPR034746">
    <property type="entry name" value="POTRA"/>
</dbReference>
<keyword evidence="5" id="KW-1133">Transmembrane helix</keyword>
<dbReference type="GO" id="GO:0005886">
    <property type="term" value="C:plasma membrane"/>
    <property type="evidence" value="ECO:0007669"/>
    <property type="project" value="TreeGrafter"/>
</dbReference>
<keyword evidence="4" id="KW-0812">Transmembrane</keyword>
<gene>
    <name evidence="9" type="primary">ftsQ</name>
    <name evidence="9" type="ORF">MP11Mi_28540</name>
</gene>
<proteinExistence type="predicted"/>
<dbReference type="GO" id="GO:0051301">
    <property type="term" value="P:cell division"/>
    <property type="evidence" value="ECO:0007669"/>
    <property type="project" value="UniProtKB-KW"/>
</dbReference>
<dbReference type="RefSeq" id="WP_420039541.1">
    <property type="nucleotide sequence ID" value="NZ_CP128986.1"/>
</dbReference>
<evidence type="ECO:0000256" key="7">
    <source>
        <dbReference type="ARBA" id="ARBA00023306"/>
    </source>
</evidence>
<name>A0AA97CYN2_9ACTN</name>
<sequence length="250" mass="26831">MSSRRGRGETGRRPSRSTVIVALVLALIVVGSAVAVAYFTPLMSVRNVDVVGAKVVDENEIRRVAQAPTGTPLLQVDTGAIASRIAVLPAIEEVTVEREYPSTLAIDVTERVPVAIVAESAADDNAVQENGKVGVMDRLGIVYQRFPDRKSLPADVAGLPTLVTDHPGPKDPTTVAVLRVAQALPPWLHDRTASIEASSPVDITLVLDSKRRAVWGDSSQNEEKAESLRQILRLKGDEFNVSSPDYPAVK</sequence>
<dbReference type="Gene3D" id="3.10.20.310">
    <property type="entry name" value="membrane protein fhac"/>
    <property type="match status" value="1"/>
</dbReference>
<feature type="domain" description="POTRA" evidence="8">
    <location>
        <begin position="43"/>
        <end position="111"/>
    </location>
</feature>
<evidence type="ECO:0000256" key="1">
    <source>
        <dbReference type="ARBA" id="ARBA00004370"/>
    </source>
</evidence>
<comment type="subcellular location">
    <subcellularLocation>
        <location evidence="1">Membrane</location>
    </subcellularLocation>
</comment>
<evidence type="ECO:0000256" key="2">
    <source>
        <dbReference type="ARBA" id="ARBA00022475"/>
    </source>
</evidence>
<protein>
    <submittedName>
        <fullName evidence="9">Cell division protein FtsQ</fullName>
    </submittedName>
</protein>
<organism evidence="9">
    <name type="scientific">Gordonia sp. MP11Mi</name>
    <dbReference type="NCBI Taxonomy" id="3022769"/>
    <lineage>
        <taxon>Bacteria</taxon>
        <taxon>Bacillati</taxon>
        <taxon>Actinomycetota</taxon>
        <taxon>Actinomycetes</taxon>
        <taxon>Mycobacteriales</taxon>
        <taxon>Gordoniaceae</taxon>
        <taxon>Gordonia</taxon>
    </lineage>
</organism>
<dbReference type="AlphaFoldDB" id="A0AA97CYN2"/>
<dbReference type="PANTHER" id="PTHR37820:SF1">
    <property type="entry name" value="CELL DIVISION PROTEIN FTSQ"/>
    <property type="match status" value="1"/>
</dbReference>
<evidence type="ECO:0000256" key="5">
    <source>
        <dbReference type="ARBA" id="ARBA00022989"/>
    </source>
</evidence>
<evidence type="ECO:0000256" key="4">
    <source>
        <dbReference type="ARBA" id="ARBA00022692"/>
    </source>
</evidence>
<dbReference type="InterPro" id="IPR013685">
    <property type="entry name" value="POTRA_FtsQ_type"/>
</dbReference>
<evidence type="ECO:0000256" key="6">
    <source>
        <dbReference type="ARBA" id="ARBA00023136"/>
    </source>
</evidence>
<dbReference type="PROSITE" id="PS51779">
    <property type="entry name" value="POTRA"/>
    <property type="match status" value="1"/>
</dbReference>
<keyword evidence="3 9" id="KW-0132">Cell division</keyword>
<dbReference type="Pfam" id="PF03799">
    <property type="entry name" value="FtsQ_DivIB_C"/>
    <property type="match status" value="1"/>
</dbReference>
<reference evidence="9" key="1">
    <citation type="submission" date="2023-06" db="EMBL/GenBank/DDBJ databases">
        <title>Gordonia sp. nov. and Pseudochrobactrum sp. nov., two species isolated from the burying beetle Nicrophorus vespilloides.</title>
        <authorList>
            <person name="Poehlein A."/>
            <person name="Guzman J."/>
            <person name="Daniel R."/>
            <person name="Vilcinskas A."/>
        </authorList>
    </citation>
    <scope>NUCLEOTIDE SEQUENCE</scope>
    <source>
        <strain evidence="9">MP11Mi</strain>
    </source>
</reference>
<dbReference type="EMBL" id="CP128986">
    <property type="protein sequence ID" value="WOC13747.1"/>
    <property type="molecule type" value="Genomic_DNA"/>
</dbReference>
<keyword evidence="6" id="KW-0472">Membrane</keyword>